<keyword evidence="7" id="KW-0408">Iron</keyword>
<keyword evidence="6" id="KW-0732">Signal</keyword>
<evidence type="ECO:0000313" key="16">
    <source>
        <dbReference type="EMBL" id="SHO72144.1"/>
    </source>
</evidence>
<evidence type="ECO:0000256" key="8">
    <source>
        <dbReference type="ARBA" id="ARBA00023065"/>
    </source>
</evidence>
<dbReference type="GO" id="GO:0015344">
    <property type="term" value="F:siderophore uptake transmembrane transporter activity"/>
    <property type="evidence" value="ECO:0007669"/>
    <property type="project" value="TreeGrafter"/>
</dbReference>
<comment type="similarity">
    <text evidence="12 13">Belongs to the TonB-dependent receptor family.</text>
</comment>
<accession>A0A1M7ZTC1</accession>
<keyword evidence="17" id="KW-1185">Reference proteome</keyword>
<evidence type="ECO:0000256" key="5">
    <source>
        <dbReference type="ARBA" id="ARBA00022692"/>
    </source>
</evidence>
<dbReference type="Pfam" id="PF00593">
    <property type="entry name" value="TonB_dep_Rec_b-barrel"/>
    <property type="match status" value="1"/>
</dbReference>
<name>A0A1M7ZTC1_9FLAO</name>
<evidence type="ECO:0000256" key="13">
    <source>
        <dbReference type="RuleBase" id="RU003357"/>
    </source>
</evidence>
<evidence type="ECO:0000256" key="6">
    <source>
        <dbReference type="ARBA" id="ARBA00022729"/>
    </source>
</evidence>
<comment type="subcellular location">
    <subcellularLocation>
        <location evidence="1 12">Cell outer membrane</location>
        <topology evidence="1 12">Multi-pass membrane protein</topology>
    </subcellularLocation>
</comment>
<evidence type="ECO:0000313" key="17">
    <source>
        <dbReference type="Proteomes" id="UP000184611"/>
    </source>
</evidence>
<evidence type="ECO:0000256" key="4">
    <source>
        <dbReference type="ARBA" id="ARBA00022496"/>
    </source>
</evidence>
<dbReference type="GO" id="GO:0009279">
    <property type="term" value="C:cell outer membrane"/>
    <property type="evidence" value="ECO:0007669"/>
    <property type="project" value="UniProtKB-SubCell"/>
</dbReference>
<evidence type="ECO:0000259" key="15">
    <source>
        <dbReference type="Pfam" id="PF07715"/>
    </source>
</evidence>
<reference evidence="17" key="1">
    <citation type="submission" date="2016-12" db="EMBL/GenBank/DDBJ databases">
        <authorList>
            <person name="Varghese N."/>
            <person name="Submissions S."/>
        </authorList>
    </citation>
    <scope>NUCLEOTIDE SEQUENCE [LARGE SCALE GENOMIC DNA]</scope>
    <source>
        <strain evidence="17">DSM 18830</strain>
    </source>
</reference>
<keyword evidence="4" id="KW-0410">Iron transport</keyword>
<dbReference type="AlphaFoldDB" id="A0A1M7ZTC1"/>
<dbReference type="PROSITE" id="PS52016">
    <property type="entry name" value="TONB_DEPENDENT_REC_3"/>
    <property type="match status" value="1"/>
</dbReference>
<keyword evidence="10 12" id="KW-0472">Membrane</keyword>
<dbReference type="Gene3D" id="2.170.130.10">
    <property type="entry name" value="TonB-dependent receptor, plug domain"/>
    <property type="match status" value="1"/>
</dbReference>
<dbReference type="InterPro" id="IPR000531">
    <property type="entry name" value="Beta-barrel_TonB"/>
</dbReference>
<dbReference type="PANTHER" id="PTHR32552:SF68">
    <property type="entry name" value="FERRICHROME OUTER MEMBRANE TRANSPORTER_PHAGE RECEPTOR"/>
    <property type="match status" value="1"/>
</dbReference>
<keyword evidence="9 13" id="KW-0798">TonB box</keyword>
<keyword evidence="2 12" id="KW-0813">Transport</keyword>
<dbReference type="InterPro" id="IPR012910">
    <property type="entry name" value="Plug_dom"/>
</dbReference>
<keyword evidence="11 12" id="KW-0998">Cell outer membrane</keyword>
<dbReference type="STRING" id="416016.SAMN05443547_0470"/>
<dbReference type="Pfam" id="PF07715">
    <property type="entry name" value="Plug"/>
    <property type="match status" value="1"/>
</dbReference>
<evidence type="ECO:0000256" key="9">
    <source>
        <dbReference type="ARBA" id="ARBA00023077"/>
    </source>
</evidence>
<evidence type="ECO:0000259" key="14">
    <source>
        <dbReference type="Pfam" id="PF00593"/>
    </source>
</evidence>
<evidence type="ECO:0000256" key="11">
    <source>
        <dbReference type="ARBA" id="ARBA00023237"/>
    </source>
</evidence>
<dbReference type="InterPro" id="IPR037066">
    <property type="entry name" value="Plug_dom_sf"/>
</dbReference>
<dbReference type="InterPro" id="IPR039426">
    <property type="entry name" value="TonB-dep_rcpt-like"/>
</dbReference>
<gene>
    <name evidence="16" type="ORF">SAMN05443547_0470</name>
</gene>
<organism evidence="16 17">
    <name type="scientific">Flavobacterium cucumis</name>
    <dbReference type="NCBI Taxonomy" id="416016"/>
    <lineage>
        <taxon>Bacteria</taxon>
        <taxon>Pseudomonadati</taxon>
        <taxon>Bacteroidota</taxon>
        <taxon>Flavobacteriia</taxon>
        <taxon>Flavobacteriales</taxon>
        <taxon>Flavobacteriaceae</taxon>
        <taxon>Flavobacterium</taxon>
    </lineage>
</organism>
<keyword evidence="8" id="KW-0406">Ion transport</keyword>
<evidence type="ECO:0000256" key="10">
    <source>
        <dbReference type="ARBA" id="ARBA00023136"/>
    </source>
</evidence>
<dbReference type="SUPFAM" id="SSF56935">
    <property type="entry name" value="Porins"/>
    <property type="match status" value="1"/>
</dbReference>
<feature type="domain" description="TonB-dependent receptor-like beta-barrel" evidence="14">
    <location>
        <begin position="292"/>
        <end position="701"/>
    </location>
</feature>
<protein>
    <submittedName>
        <fullName evidence="16">Iron complex outermembrane recepter protein</fullName>
    </submittedName>
</protein>
<dbReference type="Gene3D" id="2.40.170.20">
    <property type="entry name" value="TonB-dependent receptor, beta-barrel domain"/>
    <property type="match status" value="1"/>
</dbReference>
<dbReference type="PANTHER" id="PTHR32552">
    <property type="entry name" value="FERRICHROME IRON RECEPTOR-RELATED"/>
    <property type="match status" value="1"/>
</dbReference>
<feature type="domain" description="TonB-dependent receptor plug" evidence="15">
    <location>
        <begin position="78"/>
        <end position="186"/>
    </location>
</feature>
<evidence type="ECO:0000256" key="3">
    <source>
        <dbReference type="ARBA" id="ARBA00022452"/>
    </source>
</evidence>
<evidence type="ECO:0000256" key="2">
    <source>
        <dbReference type="ARBA" id="ARBA00022448"/>
    </source>
</evidence>
<dbReference type="Proteomes" id="UP000184611">
    <property type="component" value="Unassembled WGS sequence"/>
</dbReference>
<keyword evidence="5 12" id="KW-0812">Transmembrane</keyword>
<evidence type="ECO:0000256" key="12">
    <source>
        <dbReference type="PROSITE-ProRule" id="PRU01360"/>
    </source>
</evidence>
<evidence type="ECO:0000256" key="1">
    <source>
        <dbReference type="ARBA" id="ARBA00004571"/>
    </source>
</evidence>
<proteinExistence type="inferred from homology"/>
<dbReference type="EMBL" id="FRYK01000001">
    <property type="protein sequence ID" value="SHO72144.1"/>
    <property type="molecule type" value="Genomic_DNA"/>
</dbReference>
<evidence type="ECO:0000256" key="7">
    <source>
        <dbReference type="ARBA" id="ARBA00023004"/>
    </source>
</evidence>
<keyword evidence="3 12" id="KW-1134">Transmembrane beta strand</keyword>
<sequence>MPLLFVLILRMKTLLATLSSSRIRVKKSTKYKVLSTKTCFSLFSIFYFLFSFSQETQKDSLKTTELKEVTVSSVRAKDKNPITFTNVSKEQIAPRNLGQDVPILLQYLPSVVSTTDAGNGVGYTSLRVRGSDGSRINVTLNGVPFNDSESQGTFFVNLPDFASSLESVQLQRGVGTSTNGAGAFGASLNMATKSYQEKAYAEIANSYGSFNTRKHTLSFGTGLHDNFELNGRISNIASDGFIDRAESNMLGYFFNANYVKESTLIKFMAFGGKEKTYQAWYGIEDPEKLRNDRTFNPAGMYFDENGTMQFYDDETDNYWQNHFQLHWTEKWSEHWISNAALHYTIGKGYFEQYKEDEDLNEYNLPAFNGNSISDLVRKRWLDNDFFGATFSLNYRDEKTDLLFGGAANRYLGLHYGEVVWTQNNIPASNRYYDNFGNKDDVNFYTKASYNVTNKLNLFADLQYRMVFYEATSFRFDAVNDTFRFFNPKTGLNYQLDEQNAFYGYFGIANKEPRRDDYESGAIKPERLFDYELGWKFNSEKVKLYANAFYMRYNDQLVLTGDLNDVGAPVFTNSGKSYRLGLEVESMIAITDKLLFNPNFTLSQNRNEDFYYEINGVVRDLGNTNIAYSPDFIFGNRFSYLPAKGLQLSLLSKFVGEQYMGNIDSEVSKLDSYFINDFNASFDWEINKGIKSITFSALVNNIFDVEYESNGYFYTFDDDSSGNVITYEGAGFYPQAGINFLLGMSLKF</sequence>
<dbReference type="InterPro" id="IPR036942">
    <property type="entry name" value="Beta-barrel_TonB_sf"/>
</dbReference>